<organism evidence="2 3">
    <name type="scientific">Mycolicibacterium rhodesiae</name>
    <name type="common">Mycobacterium rhodesiae</name>
    <dbReference type="NCBI Taxonomy" id="36814"/>
    <lineage>
        <taxon>Bacteria</taxon>
        <taxon>Bacillati</taxon>
        <taxon>Actinomycetota</taxon>
        <taxon>Actinomycetes</taxon>
        <taxon>Mycobacteriales</taxon>
        <taxon>Mycobacteriaceae</taxon>
        <taxon>Mycolicibacterium</taxon>
    </lineage>
</organism>
<evidence type="ECO:0000313" key="3">
    <source>
        <dbReference type="Proteomes" id="UP000192534"/>
    </source>
</evidence>
<feature type="transmembrane region" description="Helical" evidence="1">
    <location>
        <begin position="12"/>
        <end position="35"/>
    </location>
</feature>
<feature type="transmembrane region" description="Helical" evidence="1">
    <location>
        <begin position="42"/>
        <end position="62"/>
    </location>
</feature>
<evidence type="ECO:0000256" key="1">
    <source>
        <dbReference type="SAM" id="Phobius"/>
    </source>
</evidence>
<dbReference type="InterPro" id="IPR021315">
    <property type="entry name" value="Gap/Sap"/>
</dbReference>
<dbReference type="EMBL" id="MVIH01000004">
    <property type="protein sequence ID" value="ORB53997.1"/>
    <property type="molecule type" value="Genomic_DNA"/>
</dbReference>
<dbReference type="Proteomes" id="UP000192534">
    <property type="component" value="Unassembled WGS sequence"/>
</dbReference>
<accession>A0A1X0IY50</accession>
<reference evidence="2 3" key="1">
    <citation type="submission" date="2016-12" db="EMBL/GenBank/DDBJ databases">
        <title>The new phylogeny of genus Mycobacterium.</title>
        <authorList>
            <person name="Tortoli E."/>
            <person name="Trovato A."/>
            <person name="Cirillo D.M."/>
        </authorList>
    </citation>
    <scope>NUCLEOTIDE SEQUENCE [LARGE SCALE GENOMIC DNA]</scope>
    <source>
        <strain evidence="2 3">DSM 44223</strain>
    </source>
</reference>
<dbReference type="Pfam" id="PF11139">
    <property type="entry name" value="SfLAP"/>
    <property type="match status" value="1"/>
</dbReference>
<feature type="transmembrane region" description="Helical" evidence="1">
    <location>
        <begin position="204"/>
        <end position="223"/>
    </location>
</feature>
<proteinExistence type="predicted"/>
<keyword evidence="1" id="KW-0472">Membrane</keyword>
<keyword evidence="1" id="KW-1133">Transmembrane helix</keyword>
<keyword evidence="1" id="KW-0812">Transmembrane</keyword>
<dbReference type="RefSeq" id="WP_083118694.1">
    <property type="nucleotide sequence ID" value="NZ_JACKUO010000028.1"/>
</dbReference>
<protein>
    <submittedName>
        <fullName evidence="2">Uncharacterized protein</fullName>
    </submittedName>
</protein>
<sequence length="224" mass="23328">MSGNWAAVSAELIPLALVVALSPISILPALLLVLYSARPRAAGLAFAAGWVTGLTVLTVLFLNVPRLLGGSAETSSVWQLRLRLVGGAALIVTGGWLWLRRNKAVRSSHWLDAIGRWSPARTAAIGLAFGVLNPKIIVACAAAGLAIDAASLGLPGQTVSVGYFVAVAGSGTLLPVLAHAMAAKRFDRSLERLRAWIQRRQAEISAVALVVIGAVLLLTGAFGR</sequence>
<dbReference type="AlphaFoldDB" id="A0A1X0IY50"/>
<comment type="caution">
    <text evidence="2">The sequence shown here is derived from an EMBL/GenBank/DDBJ whole genome shotgun (WGS) entry which is preliminary data.</text>
</comment>
<gene>
    <name evidence="2" type="ORF">BST42_11510</name>
</gene>
<name>A0A1X0IY50_MYCRH</name>
<keyword evidence="3" id="KW-1185">Reference proteome</keyword>
<dbReference type="OrthoDB" id="4723525at2"/>
<feature type="transmembrane region" description="Helical" evidence="1">
    <location>
        <begin position="159"/>
        <end position="183"/>
    </location>
</feature>
<feature type="transmembrane region" description="Helical" evidence="1">
    <location>
        <begin position="120"/>
        <end position="147"/>
    </location>
</feature>
<evidence type="ECO:0000313" key="2">
    <source>
        <dbReference type="EMBL" id="ORB53997.1"/>
    </source>
</evidence>
<feature type="transmembrane region" description="Helical" evidence="1">
    <location>
        <begin position="82"/>
        <end position="99"/>
    </location>
</feature>